<evidence type="ECO:0000256" key="10">
    <source>
        <dbReference type="HAMAP-Rule" id="MF_01038"/>
    </source>
</evidence>
<dbReference type="GO" id="GO:0005829">
    <property type="term" value="C:cytosol"/>
    <property type="evidence" value="ECO:0007669"/>
    <property type="project" value="TreeGrafter"/>
</dbReference>
<dbReference type="InterPro" id="IPR017850">
    <property type="entry name" value="Alkaline_phosphatase_core_sf"/>
</dbReference>
<dbReference type="PANTHER" id="PTHR31637:SF0">
    <property type="entry name" value="2,3-BISPHOSPHOGLYCERATE-INDEPENDENT PHOSPHOGLYCERATE MUTASE"/>
    <property type="match status" value="1"/>
</dbReference>
<evidence type="ECO:0000256" key="1">
    <source>
        <dbReference type="ARBA" id="ARBA00000370"/>
    </source>
</evidence>
<dbReference type="Gene3D" id="3.40.1450.10">
    <property type="entry name" value="BPG-independent phosphoglycerate mutase, domain B"/>
    <property type="match status" value="1"/>
</dbReference>
<feature type="binding site" evidence="10 13">
    <location>
        <position position="446"/>
    </location>
    <ligand>
        <name>Mn(2+)</name>
        <dbReference type="ChEBI" id="CHEBI:29035"/>
        <label>2</label>
    </ligand>
</feature>
<reference evidence="17" key="1">
    <citation type="submission" date="2016-11" db="EMBL/GenBank/DDBJ databases">
        <authorList>
            <person name="Varghese N."/>
            <person name="Submissions S."/>
        </authorList>
    </citation>
    <scope>NUCLEOTIDE SEQUENCE [LARGE SCALE GENOMIC DNA]</scope>
    <source>
        <strain evidence="17">DSM 22212</strain>
    </source>
</reference>
<proteinExistence type="inferred from homology"/>
<evidence type="ECO:0000313" key="17">
    <source>
        <dbReference type="Proteomes" id="UP000185812"/>
    </source>
</evidence>
<gene>
    <name evidence="10" type="primary">gpmI</name>
    <name evidence="16" type="ORF">SAMN04488087_2366</name>
</gene>
<dbReference type="EMBL" id="FRAU01000009">
    <property type="protein sequence ID" value="SHK95178.1"/>
    <property type="molecule type" value="Genomic_DNA"/>
</dbReference>
<feature type="binding site" evidence="10 12">
    <location>
        <position position="338"/>
    </location>
    <ligand>
        <name>substrate</name>
    </ligand>
</feature>
<keyword evidence="7 10" id="KW-0464">Manganese</keyword>
<evidence type="ECO:0000256" key="5">
    <source>
        <dbReference type="ARBA" id="ARBA00022723"/>
    </source>
</evidence>
<dbReference type="Gene3D" id="3.40.720.10">
    <property type="entry name" value="Alkaline Phosphatase, subunit A"/>
    <property type="match status" value="1"/>
</dbReference>
<dbReference type="HAMAP" id="MF_01038">
    <property type="entry name" value="GpmI"/>
    <property type="match status" value="1"/>
</dbReference>
<feature type="binding site" evidence="10 13">
    <location>
        <position position="65"/>
    </location>
    <ligand>
        <name>Mn(2+)</name>
        <dbReference type="ChEBI" id="CHEBI:29035"/>
        <label>2</label>
    </ligand>
</feature>
<dbReference type="Pfam" id="PF01676">
    <property type="entry name" value="Metalloenzyme"/>
    <property type="match status" value="1"/>
</dbReference>
<dbReference type="STRING" id="633813.SAMN04488087_2366"/>
<dbReference type="UniPathway" id="UPA00109">
    <property type="reaction ID" value="UER00186"/>
</dbReference>
<dbReference type="GO" id="GO:0006007">
    <property type="term" value="P:glucose catabolic process"/>
    <property type="evidence" value="ECO:0007669"/>
    <property type="project" value="InterPro"/>
</dbReference>
<feature type="binding site" evidence="10 13">
    <location>
        <position position="464"/>
    </location>
    <ligand>
        <name>Mn(2+)</name>
        <dbReference type="ChEBI" id="CHEBI:29035"/>
        <label>1</label>
    </ligand>
</feature>
<evidence type="ECO:0000256" key="6">
    <source>
        <dbReference type="ARBA" id="ARBA00023152"/>
    </source>
</evidence>
<dbReference type="CDD" id="cd16010">
    <property type="entry name" value="iPGM"/>
    <property type="match status" value="1"/>
</dbReference>
<sequence>MAMDPRKRHLLVILDGYGLAEDPSVSAIDHARKPFLDHLFATYPHATLKASGLAVGLPEGQMGNSEVGHLNLGAGRVVYQEITRIDKEIEAGTFFTNNVLVQAAQHARANDSRLHLMGCFSDGGVHASLNHLFALLELARREGLRPEQVCVHAFTDGRDTDPKSGIHYVQQFQEKAREIGVGRIVSIVGRYYAMDRDKRWDRTEKAYRLLVYGEGEVFGDPIQALEASYAEGITDEFVRPRRIDYGDGYPTRIADGDAVIFYNFRADRARQLTRAFTEANFDAFPRGNRLDLLFVTFTPYDETFDLPVAFGKVNLRMTLGEVISALGGRQLRIAETEKYAHVTYFFSGGREEPFEGEDRILVPSPKVPTYDLKPEMSAPEVARRCAEAIEKKIYNLIVLNFANPDMVGHTGVFEAAVRAIEAVDAATRVVVEAALQHGYTVTILADHGNADRMKNPDGSPHTAHTTALVPHLIIKPGFHGPIQDGKLGDVAPTILRLLGEDIPPEMTGEVLI</sequence>
<evidence type="ECO:0000259" key="14">
    <source>
        <dbReference type="Pfam" id="PF01676"/>
    </source>
</evidence>
<name>A0A1M6WNA5_9BACT</name>
<dbReference type="GO" id="GO:0006096">
    <property type="term" value="P:glycolytic process"/>
    <property type="evidence" value="ECO:0007669"/>
    <property type="project" value="UniProtKB-UniRule"/>
</dbReference>
<dbReference type="SUPFAM" id="SSF64158">
    <property type="entry name" value="2,3-Bisphosphoglycerate-independent phosphoglycerate mutase, substrate-binding domain"/>
    <property type="match status" value="1"/>
</dbReference>
<dbReference type="PIRSF" id="PIRSF001492">
    <property type="entry name" value="IPGAM"/>
    <property type="match status" value="1"/>
</dbReference>
<evidence type="ECO:0000256" key="13">
    <source>
        <dbReference type="PIRSR" id="PIRSR001492-3"/>
    </source>
</evidence>
<feature type="binding site" evidence="10 13">
    <location>
        <position position="405"/>
    </location>
    <ligand>
        <name>Mn(2+)</name>
        <dbReference type="ChEBI" id="CHEBI:29035"/>
        <label>1</label>
    </ligand>
</feature>
<feature type="binding site" evidence="10 12">
    <location>
        <begin position="265"/>
        <end position="268"/>
    </location>
    <ligand>
        <name>substrate</name>
    </ligand>
</feature>
<evidence type="ECO:0000256" key="9">
    <source>
        <dbReference type="ARBA" id="ARBA00071648"/>
    </source>
</evidence>
<evidence type="ECO:0000256" key="11">
    <source>
        <dbReference type="PIRSR" id="PIRSR001492-1"/>
    </source>
</evidence>
<feature type="binding site" evidence="10 13">
    <location>
        <position position="409"/>
    </location>
    <ligand>
        <name>Mn(2+)</name>
        <dbReference type="ChEBI" id="CHEBI:29035"/>
        <label>1</label>
    </ligand>
</feature>
<dbReference type="NCBIfam" id="TIGR01307">
    <property type="entry name" value="pgm_bpd_ind"/>
    <property type="match status" value="1"/>
</dbReference>
<feature type="active site" description="Phosphoserine intermediate" evidence="10 11">
    <location>
        <position position="65"/>
    </location>
</feature>
<comment type="function">
    <text evidence="10">Catalyzes the interconversion of 2-phosphoglycerate and 3-phosphoglycerate.</text>
</comment>
<evidence type="ECO:0000256" key="8">
    <source>
        <dbReference type="ARBA" id="ARBA00023235"/>
    </source>
</evidence>
<evidence type="ECO:0000256" key="7">
    <source>
        <dbReference type="ARBA" id="ARBA00023211"/>
    </source>
</evidence>
<protein>
    <recommendedName>
        <fullName evidence="9 10">2,3-bisphosphoglycerate-independent phosphoglycerate mutase</fullName>
        <shortName evidence="10">BPG-independent PGAM</shortName>
        <shortName evidence="10">Phosphoglyceromutase</shortName>
        <shortName evidence="10">iPGM</shortName>
        <ecNumber evidence="4 10">5.4.2.12</ecNumber>
    </recommendedName>
</protein>
<accession>A0A1M6WNA5</accession>
<feature type="binding site" evidence="10 12">
    <location>
        <position position="126"/>
    </location>
    <ligand>
        <name>substrate</name>
    </ligand>
</feature>
<feature type="binding site" evidence="10 12">
    <location>
        <position position="196"/>
    </location>
    <ligand>
        <name>substrate</name>
    </ligand>
</feature>
<evidence type="ECO:0000313" key="16">
    <source>
        <dbReference type="EMBL" id="SHK95178.1"/>
    </source>
</evidence>
<dbReference type="InterPro" id="IPR011258">
    <property type="entry name" value="BPG-indep_PGM_N"/>
</dbReference>
<dbReference type="GO" id="GO:0030145">
    <property type="term" value="F:manganese ion binding"/>
    <property type="evidence" value="ECO:0007669"/>
    <property type="project" value="UniProtKB-UniRule"/>
</dbReference>
<dbReference type="EC" id="5.4.2.12" evidence="4 10"/>
<evidence type="ECO:0000256" key="4">
    <source>
        <dbReference type="ARBA" id="ARBA00012026"/>
    </source>
</evidence>
<keyword evidence="6 10" id="KW-0324">Glycolysis</keyword>
<keyword evidence="5 10" id="KW-0479">Metal-binding</keyword>
<evidence type="ECO:0000256" key="12">
    <source>
        <dbReference type="PIRSR" id="PIRSR001492-2"/>
    </source>
</evidence>
<feature type="binding site" evidence="10 13">
    <location>
        <position position="447"/>
    </location>
    <ligand>
        <name>Mn(2+)</name>
        <dbReference type="ChEBI" id="CHEBI:29035"/>
        <label>2</label>
    </ligand>
</feature>
<evidence type="ECO:0000259" key="15">
    <source>
        <dbReference type="Pfam" id="PF06415"/>
    </source>
</evidence>
<organism evidence="16 17">
    <name type="scientific">Rhodothermus profundi</name>
    <dbReference type="NCBI Taxonomy" id="633813"/>
    <lineage>
        <taxon>Bacteria</taxon>
        <taxon>Pseudomonadati</taxon>
        <taxon>Rhodothermota</taxon>
        <taxon>Rhodothermia</taxon>
        <taxon>Rhodothermales</taxon>
        <taxon>Rhodothermaceae</taxon>
        <taxon>Rhodothermus</taxon>
    </lineage>
</organism>
<dbReference type="InterPro" id="IPR036646">
    <property type="entry name" value="PGAM_B_sf"/>
</dbReference>
<comment type="catalytic activity">
    <reaction evidence="1 10">
        <text>(2R)-2-phosphoglycerate = (2R)-3-phosphoglycerate</text>
        <dbReference type="Rhea" id="RHEA:15901"/>
        <dbReference type="ChEBI" id="CHEBI:58272"/>
        <dbReference type="ChEBI" id="CHEBI:58289"/>
        <dbReference type="EC" id="5.4.2.12"/>
    </reaction>
</comment>
<comment type="pathway">
    <text evidence="2 10">Carbohydrate degradation; glycolysis; pyruvate from D-glyceraldehyde 3-phosphate: step 3/5.</text>
</comment>
<comment type="subunit">
    <text evidence="10">Monomer.</text>
</comment>
<feature type="binding site" evidence="10 12">
    <location>
        <position position="190"/>
    </location>
    <ligand>
        <name>substrate</name>
    </ligand>
</feature>
<dbReference type="GO" id="GO:0004619">
    <property type="term" value="F:phosphoglycerate mutase activity"/>
    <property type="evidence" value="ECO:0007669"/>
    <property type="project" value="UniProtKB-UniRule"/>
</dbReference>
<dbReference type="InterPro" id="IPR005995">
    <property type="entry name" value="Pgm_bpd_ind"/>
</dbReference>
<dbReference type="Proteomes" id="UP000185812">
    <property type="component" value="Unassembled WGS sequence"/>
</dbReference>
<dbReference type="PANTHER" id="PTHR31637">
    <property type="entry name" value="2,3-BISPHOSPHOGLYCERATE-INDEPENDENT PHOSPHOGLYCERATE MUTASE"/>
    <property type="match status" value="1"/>
</dbReference>
<dbReference type="InterPro" id="IPR006124">
    <property type="entry name" value="Metalloenzyme"/>
</dbReference>
<dbReference type="FunFam" id="3.40.1450.10:FF:000001">
    <property type="entry name" value="2,3-bisphosphoglycerate-independent phosphoglycerate mutase"/>
    <property type="match status" value="1"/>
</dbReference>
<keyword evidence="17" id="KW-1185">Reference proteome</keyword>
<dbReference type="AlphaFoldDB" id="A0A1M6WNA5"/>
<evidence type="ECO:0000256" key="2">
    <source>
        <dbReference type="ARBA" id="ARBA00004798"/>
    </source>
</evidence>
<comment type="cofactor">
    <cofactor evidence="10">
        <name>Mn(2+)</name>
        <dbReference type="ChEBI" id="CHEBI:29035"/>
    </cofactor>
    <text evidence="10">Binds 2 manganese ions per subunit.</text>
</comment>
<keyword evidence="8 10" id="KW-0413">Isomerase</keyword>
<evidence type="ECO:0000256" key="3">
    <source>
        <dbReference type="ARBA" id="ARBA00008819"/>
    </source>
</evidence>
<feature type="binding site" evidence="10 12">
    <location>
        <begin position="158"/>
        <end position="159"/>
    </location>
    <ligand>
        <name>substrate</name>
    </ligand>
</feature>
<dbReference type="Pfam" id="PF06415">
    <property type="entry name" value="iPGM_N"/>
    <property type="match status" value="1"/>
</dbReference>
<feature type="domain" description="Metalloenzyme" evidence="14">
    <location>
        <begin position="7"/>
        <end position="499"/>
    </location>
</feature>
<feature type="binding site" evidence="10 13">
    <location>
        <position position="15"/>
    </location>
    <ligand>
        <name>Mn(2+)</name>
        <dbReference type="ChEBI" id="CHEBI:29035"/>
        <label>2</label>
    </ligand>
</feature>
<dbReference type="SUPFAM" id="SSF53649">
    <property type="entry name" value="Alkaline phosphatase-like"/>
    <property type="match status" value="1"/>
</dbReference>
<feature type="domain" description="BPG-independent PGAM N-terminal" evidence="15">
    <location>
        <begin position="85"/>
        <end position="302"/>
    </location>
</feature>
<comment type="similarity">
    <text evidence="3 10">Belongs to the BPG-independent phosphoglycerate mutase family.</text>
</comment>